<comment type="caution">
    <text evidence="1">The sequence shown here is derived from an EMBL/GenBank/DDBJ whole genome shotgun (WGS) entry which is preliminary data.</text>
</comment>
<protein>
    <submittedName>
        <fullName evidence="1">Phosphatidylinositol kinase</fullName>
    </submittedName>
</protein>
<dbReference type="EMBL" id="JRZE01000006">
    <property type="protein sequence ID" value="KHF43225.1"/>
    <property type="molecule type" value="Genomic_DNA"/>
</dbReference>
<gene>
    <name evidence="1" type="ORF">MINT15_34270</name>
</gene>
<dbReference type="InterPro" id="IPR022292">
    <property type="entry name" value="CHP03843"/>
</dbReference>
<keyword evidence="1" id="KW-0808">Transferase</keyword>
<reference evidence="1 2" key="1">
    <citation type="submission" date="2014-10" db="EMBL/GenBank/DDBJ databases">
        <title>Genome sequence of Micropolyspora internatus JCM3315.</title>
        <authorList>
            <person name="Shin S.-K."/>
            <person name="Yi H."/>
        </authorList>
    </citation>
    <scope>NUCLEOTIDE SEQUENCE [LARGE SCALE GENOMIC DNA]</scope>
    <source>
        <strain evidence="1 2">JCM 3315</strain>
    </source>
</reference>
<dbReference type="NCBIfam" id="TIGR03843">
    <property type="entry name" value="SCO1664 family protein"/>
    <property type="match status" value="1"/>
</dbReference>
<dbReference type="AlphaFoldDB" id="A0A837D7M9"/>
<organism evidence="1 2">
    <name type="scientific">Saccharomonospora viridis</name>
    <dbReference type="NCBI Taxonomy" id="1852"/>
    <lineage>
        <taxon>Bacteria</taxon>
        <taxon>Bacillati</taxon>
        <taxon>Actinomycetota</taxon>
        <taxon>Actinomycetes</taxon>
        <taxon>Pseudonocardiales</taxon>
        <taxon>Pseudonocardiaceae</taxon>
        <taxon>Saccharomonospora</taxon>
    </lineage>
</organism>
<accession>A0A837D7M9</accession>
<proteinExistence type="predicted"/>
<name>A0A837D7M9_9PSEU</name>
<evidence type="ECO:0000313" key="2">
    <source>
        <dbReference type="Proteomes" id="UP000030848"/>
    </source>
</evidence>
<evidence type="ECO:0000313" key="1">
    <source>
        <dbReference type="EMBL" id="KHF43225.1"/>
    </source>
</evidence>
<dbReference type="Proteomes" id="UP000030848">
    <property type="component" value="Unassembled WGS sequence"/>
</dbReference>
<keyword evidence="1" id="KW-0418">Kinase</keyword>
<dbReference type="GO" id="GO:0016301">
    <property type="term" value="F:kinase activity"/>
    <property type="evidence" value="ECO:0007669"/>
    <property type="project" value="UniProtKB-KW"/>
</dbReference>
<sequence length="267" mass="28423">MTDHVQAGDPAVFDVLSHGKLDVQGRLVDASNLTLLCTVELDGVTTDAVYKPVAGERPLWDFPDGTLAGREVATYLIADAAGLGNVPPTVSRDGPFGEGMVQLWIDTTDEELVAVCAPTDVPDGWRVVLHAHGRDGGPVVLAHADHAGVRELAALDVVVNNTDRKGGHVLSGADGRVYGVDHGVCLHTDPKLRTVLWGWAGEPLPEEVTDKLRTLRAELDRELAAALGPHLTAAEIQALAERTDALLATGTFPTPEEGWPVLPWPLF</sequence>
<dbReference type="RefSeq" id="WP_052136447.1">
    <property type="nucleotide sequence ID" value="NZ_FOWS01000001.1"/>
</dbReference>
<dbReference type="OrthoDB" id="3423180at2"/>